<keyword evidence="1" id="KW-0812">Transmembrane</keyword>
<reference evidence="2 3" key="1">
    <citation type="submission" date="2019-02" db="EMBL/GenBank/DDBJ databases">
        <title>Deep-cultivation of Planctomycetes and their phenomic and genomic characterization uncovers novel biology.</title>
        <authorList>
            <person name="Wiegand S."/>
            <person name="Jogler M."/>
            <person name="Boedeker C."/>
            <person name="Pinto D."/>
            <person name="Vollmers J."/>
            <person name="Rivas-Marin E."/>
            <person name="Kohn T."/>
            <person name="Peeters S.H."/>
            <person name="Heuer A."/>
            <person name="Rast P."/>
            <person name="Oberbeckmann S."/>
            <person name="Bunk B."/>
            <person name="Jeske O."/>
            <person name="Meyerdierks A."/>
            <person name="Storesund J.E."/>
            <person name="Kallscheuer N."/>
            <person name="Luecker S."/>
            <person name="Lage O.M."/>
            <person name="Pohl T."/>
            <person name="Merkel B.J."/>
            <person name="Hornburger P."/>
            <person name="Mueller R.-W."/>
            <person name="Bruemmer F."/>
            <person name="Labrenz M."/>
            <person name="Spormann A.M."/>
            <person name="Op Den Camp H."/>
            <person name="Overmann J."/>
            <person name="Amann R."/>
            <person name="Jetten M.S.M."/>
            <person name="Mascher T."/>
            <person name="Medema M.H."/>
            <person name="Devos D.P."/>
            <person name="Kaster A.-K."/>
            <person name="Ovreas L."/>
            <person name="Rohde M."/>
            <person name="Galperin M.Y."/>
            <person name="Jogler C."/>
        </authorList>
    </citation>
    <scope>NUCLEOTIDE SEQUENCE [LARGE SCALE GENOMIC DNA]</scope>
    <source>
        <strain evidence="2 3">Pla22</strain>
    </source>
</reference>
<accession>A0A5C5WLV1</accession>
<comment type="caution">
    <text evidence="2">The sequence shown here is derived from an EMBL/GenBank/DDBJ whole genome shotgun (WGS) entry which is preliminary data.</text>
</comment>
<organism evidence="2 3">
    <name type="scientific">Rubripirellula amarantea</name>
    <dbReference type="NCBI Taxonomy" id="2527999"/>
    <lineage>
        <taxon>Bacteria</taxon>
        <taxon>Pseudomonadati</taxon>
        <taxon>Planctomycetota</taxon>
        <taxon>Planctomycetia</taxon>
        <taxon>Pirellulales</taxon>
        <taxon>Pirellulaceae</taxon>
        <taxon>Rubripirellula</taxon>
    </lineage>
</organism>
<evidence type="ECO:0000313" key="2">
    <source>
        <dbReference type="EMBL" id="TWT51145.1"/>
    </source>
</evidence>
<dbReference type="AlphaFoldDB" id="A0A5C5WLV1"/>
<feature type="transmembrane region" description="Helical" evidence="1">
    <location>
        <begin position="142"/>
        <end position="163"/>
    </location>
</feature>
<protein>
    <recommendedName>
        <fullName evidence="4">PepSY-associated TM helix</fullName>
    </recommendedName>
</protein>
<keyword evidence="3" id="KW-1185">Reference proteome</keyword>
<dbReference type="PANTHER" id="PTHR40115">
    <property type="entry name" value="INNER MEMBRANE PROTEIN WITH PEPSY TM HELIX"/>
    <property type="match status" value="1"/>
</dbReference>
<dbReference type="Proteomes" id="UP000316598">
    <property type="component" value="Unassembled WGS sequence"/>
</dbReference>
<feature type="transmembrane region" description="Helical" evidence="1">
    <location>
        <begin position="175"/>
        <end position="191"/>
    </location>
</feature>
<sequence length="192" mass="21408">MLLFAVTGITLNHASQIESSPVTTTKSIELPPGLLDALNQKVENDEAENLDQQSFSQETISHRIPDEVAKWIGGQIGKPIVSRPADWSDDEIYMSMPGPGSDAWLAIDRETGSVEFEQTQRGWISYFNDLHKGRNTGPAWKWVLDLLALATLVFCITGLMLLIQHARRRKMTWPMVALGFVIPALVALLMIH</sequence>
<evidence type="ECO:0000313" key="3">
    <source>
        <dbReference type="Proteomes" id="UP000316598"/>
    </source>
</evidence>
<dbReference type="InterPro" id="IPR032307">
    <property type="entry name" value="PepSY_TM-like_2"/>
</dbReference>
<proteinExistence type="predicted"/>
<evidence type="ECO:0008006" key="4">
    <source>
        <dbReference type="Google" id="ProtNLM"/>
    </source>
</evidence>
<keyword evidence="1" id="KW-1133">Transmembrane helix</keyword>
<dbReference type="PANTHER" id="PTHR40115:SF1">
    <property type="entry name" value="INNER MEMBRANE PROTEIN WITH PEPSY TM HELIX"/>
    <property type="match status" value="1"/>
</dbReference>
<name>A0A5C5WLV1_9BACT</name>
<evidence type="ECO:0000256" key="1">
    <source>
        <dbReference type="SAM" id="Phobius"/>
    </source>
</evidence>
<dbReference type="EMBL" id="SJPI01000002">
    <property type="protein sequence ID" value="TWT51145.1"/>
    <property type="molecule type" value="Genomic_DNA"/>
</dbReference>
<keyword evidence="1" id="KW-0472">Membrane</keyword>
<dbReference type="Pfam" id="PF16357">
    <property type="entry name" value="PepSY_TM_like_2"/>
    <property type="match status" value="1"/>
</dbReference>
<gene>
    <name evidence="2" type="ORF">Pla22_39220</name>
</gene>